<dbReference type="CDD" id="cd01189">
    <property type="entry name" value="INT_ICEBs1_C_like"/>
    <property type="match status" value="1"/>
</dbReference>
<dbReference type="PANTHER" id="PTHR30349:SF91">
    <property type="entry name" value="INTA PROTEIN"/>
    <property type="match status" value="1"/>
</dbReference>
<keyword evidence="5" id="KW-0233">DNA recombination</keyword>
<keyword evidence="3" id="KW-0229">DNA integration</keyword>
<feature type="domain" description="Core-binding (CB)" evidence="8">
    <location>
        <begin position="69"/>
        <end position="163"/>
    </location>
</feature>
<comment type="similarity">
    <text evidence="2">Belongs to the 'phage' integrase family.</text>
</comment>
<evidence type="ECO:0000256" key="5">
    <source>
        <dbReference type="ARBA" id="ARBA00023172"/>
    </source>
</evidence>
<accession>A0ABS2FTM6</accession>
<evidence type="ECO:0000256" key="4">
    <source>
        <dbReference type="ARBA" id="ARBA00023125"/>
    </source>
</evidence>
<comment type="function">
    <text evidence="1">Site-specific tyrosine recombinase, which acts by catalyzing the cutting and rejoining of the recombining DNA molecules.</text>
</comment>
<evidence type="ECO:0000313" key="9">
    <source>
        <dbReference type="EMBL" id="MBM6850967.1"/>
    </source>
</evidence>
<dbReference type="InterPro" id="IPR004107">
    <property type="entry name" value="Integrase_SAM-like_N"/>
</dbReference>
<comment type="caution">
    <text evidence="9">The sequence shown here is derived from an EMBL/GenBank/DDBJ whole genome shotgun (WGS) entry which is preliminary data.</text>
</comment>
<dbReference type="Gene3D" id="1.10.443.10">
    <property type="entry name" value="Intergrase catalytic core"/>
    <property type="match status" value="1"/>
</dbReference>
<dbReference type="PROSITE" id="PS51898">
    <property type="entry name" value="TYR_RECOMBINASE"/>
    <property type="match status" value="1"/>
</dbReference>
<keyword evidence="10" id="KW-1185">Reference proteome</keyword>
<evidence type="ECO:0000313" key="10">
    <source>
        <dbReference type="Proteomes" id="UP000719500"/>
    </source>
</evidence>
<sequence>MAKRRPSGDGMVRKREDGRWEGRIVVGHKQNGEPIFRYVLAKTQKELLDKLHRDLEAFQDVELTEDSRMTLGEWLDRWMEDYGAATLRPNTLRSYEQFIRCYIKPYLGDKIVSRVTRMDIQKLYRKLKHEGRVREHPEHGHELSDTMVLRIHAMLHRCLKDAEAAHVIARNPTDGAAVPKANHRPKQILTKEQMETFLAAVERNEIWRDFFYTELTTGLRRGEICGLMWQDFDEKAGTLKILRSVNVPKAGELEIGETKTSQGRRTIRLPPSTVQRLRERKQHTVSQWIFPEPLAPEKPVRPSAAYYWMKRILREAGLPAIRFHDLRHTFATHALTSGVDAKTLSGILGHTNASFTLDTYTHVTPDMQQEASHIVGGFLEDLLGEDLKPWQRGRPEGGARHG</sequence>
<feature type="domain" description="Tyr recombinase" evidence="7">
    <location>
        <begin position="184"/>
        <end position="373"/>
    </location>
</feature>
<dbReference type="InterPro" id="IPR011010">
    <property type="entry name" value="DNA_brk_join_enz"/>
</dbReference>
<evidence type="ECO:0000256" key="3">
    <source>
        <dbReference type="ARBA" id="ARBA00022908"/>
    </source>
</evidence>
<dbReference type="SUPFAM" id="SSF56349">
    <property type="entry name" value="DNA breaking-rejoining enzymes"/>
    <property type="match status" value="1"/>
</dbReference>
<dbReference type="Pfam" id="PF00589">
    <property type="entry name" value="Phage_integrase"/>
    <property type="match status" value="1"/>
</dbReference>
<dbReference type="PROSITE" id="PS51900">
    <property type="entry name" value="CB"/>
    <property type="match status" value="1"/>
</dbReference>
<evidence type="ECO:0000259" key="7">
    <source>
        <dbReference type="PROSITE" id="PS51898"/>
    </source>
</evidence>
<organism evidence="9 10">
    <name type="scientific">Oscillibacter valericigenes</name>
    <dbReference type="NCBI Taxonomy" id="351091"/>
    <lineage>
        <taxon>Bacteria</taxon>
        <taxon>Bacillati</taxon>
        <taxon>Bacillota</taxon>
        <taxon>Clostridia</taxon>
        <taxon>Eubacteriales</taxon>
        <taxon>Oscillospiraceae</taxon>
        <taxon>Oscillibacter</taxon>
    </lineage>
</organism>
<gene>
    <name evidence="9" type="ORF">H9X91_05875</name>
</gene>
<dbReference type="InterPro" id="IPR044068">
    <property type="entry name" value="CB"/>
</dbReference>
<proteinExistence type="inferred from homology"/>
<dbReference type="Pfam" id="PF14659">
    <property type="entry name" value="Phage_int_SAM_3"/>
    <property type="match status" value="1"/>
</dbReference>
<protein>
    <submittedName>
        <fullName evidence="9">Site-specific integrase</fullName>
    </submittedName>
</protein>
<keyword evidence="4 6" id="KW-0238">DNA-binding</keyword>
<reference evidence="9 10" key="1">
    <citation type="journal article" date="2021" name="Sci. Rep.">
        <title>The distribution of antibiotic resistance genes in chicken gut microbiota commensals.</title>
        <authorList>
            <person name="Juricova H."/>
            <person name="Matiasovicova J."/>
            <person name="Kubasova T."/>
            <person name="Cejkova D."/>
            <person name="Rychlik I."/>
        </authorList>
    </citation>
    <scope>NUCLEOTIDE SEQUENCE [LARGE SCALE GENOMIC DNA]</scope>
    <source>
        <strain evidence="9 10">An411</strain>
    </source>
</reference>
<evidence type="ECO:0000256" key="6">
    <source>
        <dbReference type="PROSITE-ProRule" id="PRU01248"/>
    </source>
</evidence>
<dbReference type="PANTHER" id="PTHR30349">
    <property type="entry name" value="PHAGE INTEGRASE-RELATED"/>
    <property type="match status" value="1"/>
</dbReference>
<name>A0ABS2FTM6_9FIRM</name>
<dbReference type="InterPro" id="IPR002104">
    <property type="entry name" value="Integrase_catalytic"/>
</dbReference>
<dbReference type="EMBL" id="JACSNX010000005">
    <property type="protein sequence ID" value="MBM6850967.1"/>
    <property type="molecule type" value="Genomic_DNA"/>
</dbReference>
<dbReference type="RefSeq" id="WP_204803508.1">
    <property type="nucleotide sequence ID" value="NZ_JACSNX010000005.1"/>
</dbReference>
<dbReference type="InterPro" id="IPR013762">
    <property type="entry name" value="Integrase-like_cat_sf"/>
</dbReference>
<dbReference type="InterPro" id="IPR050090">
    <property type="entry name" value="Tyrosine_recombinase_XerCD"/>
</dbReference>
<dbReference type="InterPro" id="IPR010998">
    <property type="entry name" value="Integrase_recombinase_N"/>
</dbReference>
<evidence type="ECO:0000259" key="8">
    <source>
        <dbReference type="PROSITE" id="PS51900"/>
    </source>
</evidence>
<evidence type="ECO:0000256" key="1">
    <source>
        <dbReference type="ARBA" id="ARBA00003283"/>
    </source>
</evidence>
<dbReference type="Proteomes" id="UP000719500">
    <property type="component" value="Unassembled WGS sequence"/>
</dbReference>
<dbReference type="Gene3D" id="1.10.150.130">
    <property type="match status" value="1"/>
</dbReference>
<evidence type="ECO:0000256" key="2">
    <source>
        <dbReference type="ARBA" id="ARBA00008857"/>
    </source>
</evidence>